<dbReference type="NCBIfam" id="TIGR01643">
    <property type="entry name" value="YD_repeat_2x"/>
    <property type="match status" value="3"/>
</dbReference>
<dbReference type="Proteomes" id="UP001501742">
    <property type="component" value="Unassembled WGS sequence"/>
</dbReference>
<comment type="caution">
    <text evidence="2">The sequence shown here is derived from an EMBL/GenBank/DDBJ whole genome shotgun (WGS) entry which is preliminary data.</text>
</comment>
<dbReference type="InterPro" id="IPR022385">
    <property type="entry name" value="Rhs_assc_core"/>
</dbReference>
<dbReference type="InterPro" id="IPR006530">
    <property type="entry name" value="YD"/>
</dbReference>
<proteinExistence type="predicted"/>
<name>A0ABN1ZDS9_9MICO</name>
<accession>A0ABN1ZDS9</accession>
<reference evidence="2 3" key="1">
    <citation type="journal article" date="2019" name="Int. J. Syst. Evol. Microbiol.">
        <title>The Global Catalogue of Microorganisms (GCM) 10K type strain sequencing project: providing services to taxonomists for standard genome sequencing and annotation.</title>
        <authorList>
            <consortium name="The Broad Institute Genomics Platform"/>
            <consortium name="The Broad Institute Genome Sequencing Center for Infectious Disease"/>
            <person name="Wu L."/>
            <person name="Ma J."/>
        </authorList>
    </citation>
    <scope>NUCLEOTIDE SEQUENCE [LARGE SCALE GENOMIC DNA]</scope>
    <source>
        <strain evidence="2 3">JCM 12140</strain>
    </source>
</reference>
<feature type="compositionally biased region" description="Polar residues" evidence="1">
    <location>
        <begin position="647"/>
        <end position="678"/>
    </location>
</feature>
<dbReference type="Gene3D" id="2.180.10.10">
    <property type="entry name" value="RHS repeat-associated core"/>
    <property type="match status" value="2"/>
</dbReference>
<dbReference type="Pfam" id="PF05593">
    <property type="entry name" value="RHS_repeat"/>
    <property type="match status" value="2"/>
</dbReference>
<dbReference type="InterPro" id="IPR031325">
    <property type="entry name" value="RHS_repeat"/>
</dbReference>
<evidence type="ECO:0000313" key="2">
    <source>
        <dbReference type="EMBL" id="GAA1493824.1"/>
    </source>
</evidence>
<gene>
    <name evidence="2" type="ORF">GCM10009627_21700</name>
</gene>
<organism evidence="2 3">
    <name type="scientific">Curtobacterium herbarum</name>
    <dbReference type="NCBI Taxonomy" id="150122"/>
    <lineage>
        <taxon>Bacteria</taxon>
        <taxon>Bacillati</taxon>
        <taxon>Actinomycetota</taxon>
        <taxon>Actinomycetes</taxon>
        <taxon>Micrococcales</taxon>
        <taxon>Microbacteriaceae</taxon>
        <taxon>Curtobacterium</taxon>
    </lineage>
</organism>
<feature type="region of interest" description="Disordered" evidence="1">
    <location>
        <begin position="19"/>
        <end position="45"/>
    </location>
</feature>
<protein>
    <submittedName>
        <fullName evidence="2">RHS repeat-associated core domain-containing protein</fullName>
    </submittedName>
</protein>
<feature type="compositionally biased region" description="Low complexity" evidence="1">
    <location>
        <begin position="573"/>
        <end position="614"/>
    </location>
</feature>
<sequence length="1292" mass="133340">MQVPTVAGVDRAEHGGAIRVFPSTGAGSSGRLSYSSDPGNTSFSSQVSLGDAGKLTVDNTSGGATLDLVVSIQGYFVQNNPGGGFTPQTGRLADTRTGTSIPSGSSIAVQVAGARAGVPTVEAGLSAVAMTVTAVNQDTRAASAKVWADGAAEPGIQSLYSEEGSIQTTTVIAPVGSNGNIRIKNQGAGTLNFVVDLQGTYNSLPGGPADTNQTGQRTSATRLPFTVSDQTSASVDVGTGNLMVSTAAMSLPGATSSAPIGAAYNSRSTHEANTATMDANRWQYSLASAGTLTANALGVVYLDAQGTAWQFTRAGTGAFTTPAGLQQTLTRTLSATDEYQLKGWTTNQIIHFNLAGLPKSIEDRNSNTVRFTYDSTKTFAFTSIVSTAGSDGAKTLQSSYANGVQTFTQTSGSSSRSVSWTKNATGDITTYTDATGKKTTFGYTSGDLTSITAPNGGVTSFTYDGNDRVTKVSQSNTTAGSPGTAVTRLSYVSDTSTQVADPRSDQSATVANAKHTTYTLDSKDLVTKTVDPINRERSKSYNSANNGVATSQVGAAGADSTGTTSNKYDKNDSQSLTASQSGSGSSSSAEYGSSSSAAAYLPSKVTSSSSSSSSMEYDDYGNQTSSQSGSVAGSKATIDYNGDGTVKQATAPGNSGNPTKYTYDANKQLSKITPPTGTSVGVKDYTYDAFGRVKTETDGRGNTTTFGYDNDDRGTTTSFSDGTATVTNTYDANGNQTGQASATGTITNGYDQQNRIVSTVNSAGGGQVSYGYDLAGNTVTVTDAQGTVTHDYDSSGALTTTTYPSGAGTAKQLYKTDKNSGRRTDVWLNATPNPDTSKDPEVWEAHQKTTYDKSGKITRIQAWGDENRSNPIVDTTYCYIADTTAGGTCAANEANDRDKLQWSKDNTTNQADSGLVTEYGYKSDDDAPTDRLTSVTQTGGSKPTNWKFTYDDAGNRTRALATDVASGDVKTDTKFSFNAVGQITTAGYQYDGTGNMTAAPGETFTYNGAQQMTASTKDGVKTSYTYAGADMNKLLSQATDGGKAYQYTYGTSDRNGVPVITARIVAGVGTASVLSDPASGRPLDLRTTDGTTSMWVIDGIGNPAAAITDKGAKAYVVSYSPYGGETVSYGDTSAQWQQNPYGFKGGIRSSSTSNGLTKFGYRWQTAKTGTWTERDTLDAPLSPSNANRYSYAGGNPINLSDSTGRVAGVKYLDEVIGGVITGQQLDQAVGTGDSKQVAQAVTGEIVGTAVSATCAGVTASLTGGAALVAVGGCFAAGEIAGSYASTGKAPWQ</sequence>
<feature type="compositionally biased region" description="Polar residues" evidence="1">
    <location>
        <begin position="621"/>
        <end position="631"/>
    </location>
</feature>
<feature type="compositionally biased region" description="Polar residues" evidence="1">
    <location>
        <begin position="931"/>
        <end position="940"/>
    </location>
</feature>
<dbReference type="InterPro" id="IPR050708">
    <property type="entry name" value="T6SS_VgrG/RHS"/>
</dbReference>
<dbReference type="PANTHER" id="PTHR32305:SF15">
    <property type="entry name" value="PROTEIN RHSA-RELATED"/>
    <property type="match status" value="1"/>
</dbReference>
<dbReference type="NCBIfam" id="TIGR03696">
    <property type="entry name" value="Rhs_assc_core"/>
    <property type="match status" value="1"/>
</dbReference>
<evidence type="ECO:0000313" key="3">
    <source>
        <dbReference type="Proteomes" id="UP001501742"/>
    </source>
</evidence>
<feature type="region of interest" description="Disordered" evidence="1">
    <location>
        <begin position="918"/>
        <end position="940"/>
    </location>
</feature>
<dbReference type="PANTHER" id="PTHR32305">
    <property type="match status" value="1"/>
</dbReference>
<evidence type="ECO:0000256" key="1">
    <source>
        <dbReference type="SAM" id="MobiDB-lite"/>
    </source>
</evidence>
<feature type="compositionally biased region" description="Polar residues" evidence="1">
    <location>
        <begin position="30"/>
        <end position="45"/>
    </location>
</feature>
<feature type="compositionally biased region" description="Polar residues" evidence="1">
    <location>
        <begin position="540"/>
        <end position="553"/>
    </location>
</feature>
<keyword evidence="3" id="KW-1185">Reference proteome</keyword>
<dbReference type="EMBL" id="BAAAJX010000010">
    <property type="protein sequence ID" value="GAA1493824.1"/>
    <property type="molecule type" value="Genomic_DNA"/>
</dbReference>
<feature type="region of interest" description="Disordered" evidence="1">
    <location>
        <begin position="533"/>
        <end position="678"/>
    </location>
</feature>